<dbReference type="Pfam" id="PF13635">
    <property type="entry name" value="DUF4143"/>
    <property type="match status" value="1"/>
</dbReference>
<organism evidence="3 4">
    <name type="scientific">Bacteroides intestinalis</name>
    <dbReference type="NCBI Taxonomy" id="329854"/>
    <lineage>
        <taxon>Bacteria</taxon>
        <taxon>Pseudomonadati</taxon>
        <taxon>Bacteroidota</taxon>
        <taxon>Bacteroidia</taxon>
        <taxon>Bacteroidales</taxon>
        <taxon>Bacteroidaceae</taxon>
        <taxon>Bacteroides</taxon>
    </lineage>
</organism>
<evidence type="ECO:0000313" key="4">
    <source>
        <dbReference type="Proteomes" id="UP000283850"/>
    </source>
</evidence>
<feature type="domain" description="AAA" evidence="1">
    <location>
        <begin position="22"/>
        <end position="149"/>
    </location>
</feature>
<accession>A0A412YLP6</accession>
<dbReference type="PANTHER" id="PTHR33295:SF20">
    <property type="entry name" value="ATPASE"/>
    <property type="match status" value="1"/>
</dbReference>
<dbReference type="InterPro" id="IPR025420">
    <property type="entry name" value="DUF4143"/>
</dbReference>
<dbReference type="Gene3D" id="3.40.50.300">
    <property type="entry name" value="P-loop containing nucleotide triphosphate hydrolases"/>
    <property type="match status" value="1"/>
</dbReference>
<evidence type="ECO:0000313" key="3">
    <source>
        <dbReference type="EMBL" id="RGV58346.1"/>
    </source>
</evidence>
<dbReference type="InterPro" id="IPR041682">
    <property type="entry name" value="AAA_14"/>
</dbReference>
<gene>
    <name evidence="3" type="ORF">DWW10_01565</name>
</gene>
<dbReference type="Pfam" id="PF13173">
    <property type="entry name" value="AAA_14"/>
    <property type="match status" value="1"/>
</dbReference>
<keyword evidence="3" id="KW-0547">Nucleotide-binding</keyword>
<evidence type="ECO:0000259" key="2">
    <source>
        <dbReference type="Pfam" id="PF13635"/>
    </source>
</evidence>
<feature type="domain" description="DUF4143" evidence="2">
    <location>
        <begin position="198"/>
        <end position="344"/>
    </location>
</feature>
<dbReference type="InterPro" id="IPR027417">
    <property type="entry name" value="P-loop_NTPase"/>
</dbReference>
<keyword evidence="3" id="KW-0067">ATP-binding</keyword>
<reference evidence="3 4" key="1">
    <citation type="submission" date="2018-08" db="EMBL/GenBank/DDBJ databases">
        <title>A genome reference for cultivated species of the human gut microbiota.</title>
        <authorList>
            <person name="Zou Y."/>
            <person name="Xue W."/>
            <person name="Luo G."/>
        </authorList>
    </citation>
    <scope>NUCLEOTIDE SEQUENCE [LARGE SCALE GENOMIC DNA]</scope>
    <source>
        <strain evidence="3 4">AF14-32</strain>
    </source>
</reference>
<dbReference type="EMBL" id="QRZF01000001">
    <property type="protein sequence ID" value="RGV58346.1"/>
    <property type="molecule type" value="Genomic_DNA"/>
</dbReference>
<dbReference type="AlphaFoldDB" id="A0A412YLP6"/>
<name>A0A412YLP6_9BACE</name>
<dbReference type="PANTHER" id="PTHR33295">
    <property type="entry name" value="ATPASE"/>
    <property type="match status" value="1"/>
</dbReference>
<protein>
    <submittedName>
        <fullName evidence="3">ATP-binding protein</fullName>
    </submittedName>
</protein>
<proteinExistence type="predicted"/>
<dbReference type="RefSeq" id="WP_022393686.1">
    <property type="nucleotide sequence ID" value="NZ_QRZF01000001.1"/>
</dbReference>
<dbReference type="Proteomes" id="UP000283850">
    <property type="component" value="Unassembled WGS sequence"/>
</dbReference>
<sequence length="401" mass="46750">MKLINRPQYTDKIRPSIGKGLIIVLTGQRRVGKSCILQQLIQETGSKQQNNIIYINKEKAEFDFIKSHKELTLYVNEHLNHTKENYLFIDEIQEIIEFEKTLRSLQADDECNIIVTGSNAKMLSSELSTVLSGRYIEFHIQSLNYKEFLEFHQLEDIDSSLMKYLTYGGLPQLYRIGLENQDLAQDYLHNIYNTIILKDVIAREQIRNVPFLENLISFISDSTGKIISASSISKYMKTQQIEVTTTVILNYLAYFCNAFIINKVPRYDIHGKRLLESSEKYYFEDLGLRNDLTGSNRIGDIEKLIENAIYLHLKSQGFAVFVGQFRQMEIDFVAKKNEQTIYVQATYLLASENTIEREFGNLQLIKDNYPKYVISLDPFHKVNDREGITQLHLREFLKRDF</sequence>
<dbReference type="GO" id="GO:0005524">
    <property type="term" value="F:ATP binding"/>
    <property type="evidence" value="ECO:0007669"/>
    <property type="project" value="UniProtKB-KW"/>
</dbReference>
<evidence type="ECO:0000259" key="1">
    <source>
        <dbReference type="Pfam" id="PF13173"/>
    </source>
</evidence>
<dbReference type="SUPFAM" id="SSF52540">
    <property type="entry name" value="P-loop containing nucleoside triphosphate hydrolases"/>
    <property type="match status" value="1"/>
</dbReference>
<comment type="caution">
    <text evidence="3">The sequence shown here is derived from an EMBL/GenBank/DDBJ whole genome shotgun (WGS) entry which is preliminary data.</text>
</comment>